<keyword evidence="2" id="KW-1185">Reference proteome</keyword>
<name>A0A9X3S1R2_9ACTN</name>
<evidence type="ECO:0008006" key="3">
    <source>
        <dbReference type="Google" id="ProtNLM"/>
    </source>
</evidence>
<dbReference type="EMBL" id="JAPDOD010000005">
    <property type="protein sequence ID" value="MDA0160366.1"/>
    <property type="molecule type" value="Genomic_DNA"/>
</dbReference>
<sequence length="63" mass="7086">MSNVTFSLSMSLDGFVAGPHDEIDPLHDWLFSGEHPRPLNAWLKLRVGASKFRADNQGGRHLR</sequence>
<evidence type="ECO:0000313" key="2">
    <source>
        <dbReference type="Proteomes" id="UP001149140"/>
    </source>
</evidence>
<dbReference type="RefSeq" id="WP_270039163.1">
    <property type="nucleotide sequence ID" value="NZ_JAPDOD010000005.1"/>
</dbReference>
<dbReference type="AlphaFoldDB" id="A0A9X3S1R2"/>
<accession>A0A9X3S1R2</accession>
<comment type="caution">
    <text evidence="1">The sequence shown here is derived from an EMBL/GenBank/DDBJ whole genome shotgun (WGS) entry which is preliminary data.</text>
</comment>
<protein>
    <recommendedName>
        <fullName evidence="3">Dihydrofolate reductase</fullName>
    </recommendedName>
</protein>
<proteinExistence type="predicted"/>
<dbReference type="InterPro" id="IPR024072">
    <property type="entry name" value="DHFR-like_dom_sf"/>
</dbReference>
<reference evidence="1" key="1">
    <citation type="submission" date="2022-10" db="EMBL/GenBank/DDBJ databases">
        <title>The WGS of Solirubrobacter ginsenosidimutans DSM 21036.</title>
        <authorList>
            <person name="Jiang Z."/>
        </authorList>
    </citation>
    <scope>NUCLEOTIDE SEQUENCE</scope>
    <source>
        <strain evidence="1">DSM 21036</strain>
    </source>
</reference>
<organism evidence="1 2">
    <name type="scientific">Solirubrobacter ginsenosidimutans</name>
    <dbReference type="NCBI Taxonomy" id="490573"/>
    <lineage>
        <taxon>Bacteria</taxon>
        <taxon>Bacillati</taxon>
        <taxon>Actinomycetota</taxon>
        <taxon>Thermoleophilia</taxon>
        <taxon>Solirubrobacterales</taxon>
        <taxon>Solirubrobacteraceae</taxon>
        <taxon>Solirubrobacter</taxon>
    </lineage>
</organism>
<dbReference type="Gene3D" id="3.40.430.10">
    <property type="entry name" value="Dihydrofolate Reductase, subunit A"/>
    <property type="match status" value="1"/>
</dbReference>
<evidence type="ECO:0000313" key="1">
    <source>
        <dbReference type="EMBL" id="MDA0160366.1"/>
    </source>
</evidence>
<gene>
    <name evidence="1" type="ORF">OM076_08825</name>
</gene>
<dbReference type="Proteomes" id="UP001149140">
    <property type="component" value="Unassembled WGS sequence"/>
</dbReference>